<dbReference type="AlphaFoldDB" id="A0A7I8DLW6"/>
<dbReference type="Proteomes" id="UP000515703">
    <property type="component" value="Chromosome"/>
</dbReference>
<sequence length="336" mass="38480">MNMNFLMPGEWMEHERTFIEWPVKDSLVNPDNYDEVLIGYREVIKAISEFEPVTVIINKGEEHPLLTEIKEYATLLEIPHNDAWCRDNGPTFVRSENNSLVAMNWKFNAWGEKYIPYDLDDKVAQEVAKHYHIPVENVDIILEGGSIHSDGEGTMLTTEECLLNKNRNPHLTKEEIEEIIKPRLGVDKIIWLKKGLYGDETDGHVDNAVCFAGPGKVIIQMCDDSEDPNYQINHENLKILEEAEDAKGRKLDIVKLPQPPIRNYMGERLTLSYINFYFVNGGIILPVFGGDAADTDIETERILSWTFPERRIRTVDGMPLIKEGGNVHCITQQMPK</sequence>
<organism evidence="2 3">
    <name type="scientific">Anaerocolumna chitinilytica</name>
    <dbReference type="NCBI Taxonomy" id="1727145"/>
    <lineage>
        <taxon>Bacteria</taxon>
        <taxon>Bacillati</taxon>
        <taxon>Bacillota</taxon>
        <taxon>Clostridia</taxon>
        <taxon>Lachnospirales</taxon>
        <taxon>Lachnospiraceae</taxon>
        <taxon>Anaerocolumna</taxon>
    </lineage>
</organism>
<dbReference type="GO" id="GO:0004668">
    <property type="term" value="F:protein-arginine deiminase activity"/>
    <property type="evidence" value="ECO:0007669"/>
    <property type="project" value="InterPro"/>
</dbReference>
<dbReference type="GO" id="GO:0047632">
    <property type="term" value="F:agmatine deiminase activity"/>
    <property type="evidence" value="ECO:0007669"/>
    <property type="project" value="TreeGrafter"/>
</dbReference>
<proteinExistence type="predicted"/>
<dbReference type="KEGG" id="acht:bsdcttw_24010"/>
<dbReference type="PANTHER" id="PTHR31377">
    <property type="entry name" value="AGMATINE DEIMINASE-RELATED"/>
    <property type="match status" value="1"/>
</dbReference>
<dbReference type="Gene3D" id="3.75.10.10">
    <property type="entry name" value="L-arginine/glycine Amidinotransferase, Chain A"/>
    <property type="match status" value="1"/>
</dbReference>
<protein>
    <submittedName>
        <fullName evidence="2">Putative agmatine deiminase</fullName>
    </submittedName>
</protein>
<reference evidence="2 3" key="1">
    <citation type="submission" date="2020-08" db="EMBL/GenBank/DDBJ databases">
        <title>Draft genome sequencing of an Anaerocolumna strain isolated from anoxic soil subjected to BSD treatment.</title>
        <authorList>
            <person name="Uek A."/>
            <person name="Tonouchi A."/>
        </authorList>
    </citation>
    <scope>NUCLEOTIDE SEQUENCE [LARGE SCALE GENOMIC DNA]</scope>
    <source>
        <strain evidence="2 3">CTTW</strain>
    </source>
</reference>
<dbReference type="Pfam" id="PF04371">
    <property type="entry name" value="PAD_porph"/>
    <property type="match status" value="1"/>
</dbReference>
<dbReference type="EMBL" id="AP023368">
    <property type="protein sequence ID" value="BCJ99360.1"/>
    <property type="molecule type" value="Genomic_DNA"/>
</dbReference>
<gene>
    <name evidence="2" type="primary">aguA_2</name>
    <name evidence="2" type="ORF">bsdcttw_24010</name>
</gene>
<keyword evidence="3" id="KW-1185">Reference proteome</keyword>
<accession>A0A7I8DLW6</accession>
<name>A0A7I8DLW6_9FIRM</name>
<reference evidence="2 3" key="2">
    <citation type="submission" date="2020-08" db="EMBL/GenBank/DDBJ databases">
        <authorList>
            <person name="Ueki A."/>
            <person name="Tonouchi A."/>
        </authorList>
    </citation>
    <scope>NUCLEOTIDE SEQUENCE [LARGE SCALE GENOMIC DNA]</scope>
    <source>
        <strain evidence="2 3">CTTW</strain>
    </source>
</reference>
<dbReference type="GO" id="GO:0009446">
    <property type="term" value="P:putrescine biosynthetic process"/>
    <property type="evidence" value="ECO:0007669"/>
    <property type="project" value="InterPro"/>
</dbReference>
<keyword evidence="1" id="KW-0378">Hydrolase</keyword>
<dbReference type="SUPFAM" id="SSF55909">
    <property type="entry name" value="Pentein"/>
    <property type="match status" value="1"/>
</dbReference>
<evidence type="ECO:0000256" key="1">
    <source>
        <dbReference type="ARBA" id="ARBA00022801"/>
    </source>
</evidence>
<dbReference type="InterPro" id="IPR007466">
    <property type="entry name" value="Peptidyl-Arg-deiminase_porph"/>
</dbReference>
<evidence type="ECO:0000313" key="3">
    <source>
        <dbReference type="Proteomes" id="UP000515703"/>
    </source>
</evidence>
<evidence type="ECO:0000313" key="2">
    <source>
        <dbReference type="EMBL" id="BCJ99360.1"/>
    </source>
</evidence>
<dbReference type="PANTHER" id="PTHR31377:SF0">
    <property type="entry name" value="AGMATINE DEIMINASE-RELATED"/>
    <property type="match status" value="1"/>
</dbReference>